<evidence type="ECO:0000256" key="5">
    <source>
        <dbReference type="ARBA" id="ARBA00022801"/>
    </source>
</evidence>
<dbReference type="EMBL" id="JBEGDP010000001">
    <property type="protein sequence ID" value="MEQ7846044.1"/>
    <property type="molecule type" value="Genomic_DNA"/>
</dbReference>
<evidence type="ECO:0000256" key="2">
    <source>
        <dbReference type="ARBA" id="ARBA00012247"/>
    </source>
</evidence>
<dbReference type="PANTHER" id="PTHR43620">
    <property type="entry name" value="GLYCEROPHOSPHORYL DIESTER PHOSPHODIESTERASE"/>
    <property type="match status" value="1"/>
</dbReference>
<proteinExistence type="inferred from homology"/>
<evidence type="ECO:0000313" key="8">
    <source>
        <dbReference type="EMBL" id="MEQ7846044.1"/>
    </source>
</evidence>
<dbReference type="RefSeq" id="WP_162242270.1">
    <property type="nucleotide sequence ID" value="NZ_BAAAMM010000001.1"/>
</dbReference>
<keyword evidence="3" id="KW-0732">Signal</keyword>
<dbReference type="InterPro" id="IPR017946">
    <property type="entry name" value="PLC-like_Pdiesterase_TIM-brl"/>
</dbReference>
<comment type="caution">
    <text evidence="8">The sequence shown here is derived from an EMBL/GenBank/DDBJ whole genome shotgun (WGS) entry which is preliminary data.</text>
</comment>
<feature type="domain" description="GP-PDE" evidence="7">
    <location>
        <begin position="18"/>
        <end position="348"/>
    </location>
</feature>
<evidence type="ECO:0000256" key="6">
    <source>
        <dbReference type="ARBA" id="ARBA00047512"/>
    </source>
</evidence>
<organism evidence="8 9">
    <name type="scientific">Nocardioides kribbensis</name>
    <dbReference type="NCBI Taxonomy" id="305517"/>
    <lineage>
        <taxon>Bacteria</taxon>
        <taxon>Bacillati</taxon>
        <taxon>Actinomycetota</taxon>
        <taxon>Actinomycetes</taxon>
        <taxon>Propionibacteriales</taxon>
        <taxon>Nocardioidaceae</taxon>
        <taxon>Nocardioides</taxon>
    </lineage>
</organism>
<accession>A0ABV1NU83</accession>
<keyword evidence="4" id="KW-0319">Glycerol metabolism</keyword>
<keyword evidence="5" id="KW-0378">Hydrolase</keyword>
<comment type="similarity">
    <text evidence="1">Belongs to the glycerophosphoryl diester phosphodiesterase family.</text>
</comment>
<evidence type="ECO:0000256" key="3">
    <source>
        <dbReference type="ARBA" id="ARBA00022729"/>
    </source>
</evidence>
<dbReference type="Proteomes" id="UP001482520">
    <property type="component" value="Unassembled WGS sequence"/>
</dbReference>
<dbReference type="PANTHER" id="PTHR43620:SF7">
    <property type="entry name" value="GLYCEROPHOSPHODIESTER PHOSPHODIESTERASE GDPD5-RELATED"/>
    <property type="match status" value="1"/>
</dbReference>
<evidence type="ECO:0000256" key="4">
    <source>
        <dbReference type="ARBA" id="ARBA00022798"/>
    </source>
</evidence>
<name>A0ABV1NU83_9ACTN</name>
<dbReference type="SUPFAM" id="SSF51695">
    <property type="entry name" value="PLC-like phosphodiesterases"/>
    <property type="match status" value="1"/>
</dbReference>
<protein>
    <recommendedName>
        <fullName evidence="2">glycerophosphodiester phosphodiesterase</fullName>
        <ecNumber evidence="2">3.1.4.46</ecNumber>
    </recommendedName>
</protein>
<sequence length="361" mass="38613">MTTVSLPVRRPRTLAVTPAVVGHRGASGTWPEHTLEAYRAAIAMGADDIELDLVVSADGVLVVRHESDLARTTDIAARPGLAHRRSTRVVDGEEVTGWFAEDLPLSELRTLRVVERMPGLRPASAAHDGRLPVATLDDVLEMVAAESSARGRSIGVMIELKDAAWSASRGLPLDTALVATLRRHGVDTPRSRVTVMSFEPTILQQLAGQVRVPLVQLLDRRDRRPADLAAAGDPRTFGDLASPAGLALVERYADGVGAHHSLVAAEAPGGRGMRPSTLVADAHREWLTVHVWTLRAENHFLPAPFRRGEEAGERPAAHGDLGGFVELLLELGVDGLITDQPDAAVAAREAWLAPVGVRVPA</sequence>
<dbReference type="InterPro" id="IPR030395">
    <property type="entry name" value="GP_PDE_dom"/>
</dbReference>
<evidence type="ECO:0000259" key="7">
    <source>
        <dbReference type="PROSITE" id="PS51704"/>
    </source>
</evidence>
<evidence type="ECO:0000256" key="1">
    <source>
        <dbReference type="ARBA" id="ARBA00007277"/>
    </source>
</evidence>
<comment type="catalytic activity">
    <reaction evidence="6">
        <text>a sn-glycero-3-phosphodiester + H2O = an alcohol + sn-glycerol 3-phosphate + H(+)</text>
        <dbReference type="Rhea" id="RHEA:12969"/>
        <dbReference type="ChEBI" id="CHEBI:15377"/>
        <dbReference type="ChEBI" id="CHEBI:15378"/>
        <dbReference type="ChEBI" id="CHEBI:30879"/>
        <dbReference type="ChEBI" id="CHEBI:57597"/>
        <dbReference type="ChEBI" id="CHEBI:83408"/>
        <dbReference type="EC" id="3.1.4.46"/>
    </reaction>
</comment>
<reference evidence="8 9" key="1">
    <citation type="submission" date="2024-02" db="EMBL/GenBank/DDBJ databases">
        <title>Full genome sequence of Nocardioides kribbensis.</title>
        <authorList>
            <person name="Poletto B.L."/>
            <person name="Silva G."/>
            <person name="Galante D."/>
            <person name="Campos K.R."/>
            <person name="Santos M.B.N."/>
            <person name="Sacchi C.T."/>
        </authorList>
    </citation>
    <scope>NUCLEOTIDE SEQUENCE [LARGE SCALE GENOMIC DNA]</scope>
    <source>
        <strain evidence="8 9">O4R</strain>
    </source>
</reference>
<dbReference type="EC" id="3.1.4.46" evidence="2"/>
<evidence type="ECO:0000313" key="9">
    <source>
        <dbReference type="Proteomes" id="UP001482520"/>
    </source>
</evidence>
<dbReference type="Pfam" id="PF03009">
    <property type="entry name" value="GDPD"/>
    <property type="match status" value="1"/>
</dbReference>
<gene>
    <name evidence="8" type="ORF">V6R90_02045</name>
</gene>
<dbReference type="PROSITE" id="PS51704">
    <property type="entry name" value="GP_PDE"/>
    <property type="match status" value="1"/>
</dbReference>
<keyword evidence="9" id="KW-1185">Reference proteome</keyword>
<dbReference type="Gene3D" id="3.20.20.190">
    <property type="entry name" value="Phosphatidylinositol (PI) phosphodiesterase"/>
    <property type="match status" value="1"/>
</dbReference>